<dbReference type="Pfam" id="PF17855">
    <property type="entry name" value="MCM_lid"/>
    <property type="match status" value="1"/>
</dbReference>
<dbReference type="GO" id="GO:0003677">
    <property type="term" value="F:DNA binding"/>
    <property type="evidence" value="ECO:0007669"/>
    <property type="project" value="InterPro"/>
</dbReference>
<organism evidence="2 3">
    <name type="scientific">Gymnodraco acuticeps</name>
    <name type="common">Antarctic dragonfish</name>
    <dbReference type="NCBI Taxonomy" id="8218"/>
    <lineage>
        <taxon>Eukaryota</taxon>
        <taxon>Metazoa</taxon>
        <taxon>Chordata</taxon>
        <taxon>Craniata</taxon>
        <taxon>Vertebrata</taxon>
        <taxon>Euteleostomi</taxon>
        <taxon>Actinopterygii</taxon>
        <taxon>Neopterygii</taxon>
        <taxon>Teleostei</taxon>
        <taxon>Neoteleostei</taxon>
        <taxon>Acanthomorphata</taxon>
        <taxon>Eupercaria</taxon>
        <taxon>Perciformes</taxon>
        <taxon>Notothenioidei</taxon>
        <taxon>Bathydraconidae</taxon>
        <taxon>Gymnodraco</taxon>
    </lineage>
</organism>
<dbReference type="Proteomes" id="UP000515161">
    <property type="component" value="Unplaced"/>
</dbReference>
<evidence type="ECO:0000313" key="3">
    <source>
        <dbReference type="RefSeq" id="XP_034092347.1"/>
    </source>
</evidence>
<dbReference type="InParanoid" id="A0A6P8WXH8"/>
<dbReference type="Gene3D" id="3.40.50.300">
    <property type="entry name" value="P-loop containing nucleotide triphosphate hydrolases"/>
    <property type="match status" value="1"/>
</dbReference>
<feature type="non-terminal residue" evidence="3">
    <location>
        <position position="1"/>
    </location>
</feature>
<keyword evidence="2" id="KW-1185">Reference proteome</keyword>
<dbReference type="PANTHER" id="PTHR11630">
    <property type="entry name" value="DNA REPLICATION LICENSING FACTOR MCM FAMILY MEMBER"/>
    <property type="match status" value="1"/>
</dbReference>
<name>A0A6P8WXH8_GYMAC</name>
<sequence>LESSSVSLFIPGKRYGEDADQQISFPVLCSFWALADQSDASKRSLRADAVLGTVDLGPVSSQLADAFGLILQCRDVGGEQPLHTLQQAVHSGKPLYPSCWDFTTQDYQELLNHAQGLRVEMSPGAEKILHGYYMASRRVRTQSQGVKISVASIKLLISLSEAHCKLSLRPRVEEEDAVIAVLLCENSVTLKHGASALIIPPESVFPCDLKHVDGLQRRDDILEDLQQNILRFIYTYAPGAGSYITEE</sequence>
<dbReference type="GO" id="GO:0005524">
    <property type="term" value="F:ATP binding"/>
    <property type="evidence" value="ECO:0007669"/>
    <property type="project" value="InterPro"/>
</dbReference>
<dbReference type="GeneID" id="117559795"/>
<dbReference type="KEGG" id="gacu:117559795"/>
<accession>A0A6P8WXH8</accession>
<dbReference type="GO" id="GO:0005634">
    <property type="term" value="C:nucleus"/>
    <property type="evidence" value="ECO:0007669"/>
    <property type="project" value="TreeGrafter"/>
</dbReference>
<protein>
    <submittedName>
        <fullName evidence="3">Minichromosome maintenance domain-containing protein 2-like</fullName>
    </submittedName>
</protein>
<dbReference type="RefSeq" id="XP_034092347.1">
    <property type="nucleotide sequence ID" value="XM_034236456.1"/>
</dbReference>
<dbReference type="PANTHER" id="PTHR11630:SF75">
    <property type="entry name" value="MINICHROMOSOME MAINTENANCE DOMAIN-CONTAINING PROTEIN 2"/>
    <property type="match status" value="1"/>
</dbReference>
<evidence type="ECO:0000313" key="2">
    <source>
        <dbReference type="Proteomes" id="UP000515161"/>
    </source>
</evidence>
<dbReference type="GO" id="GO:0017116">
    <property type="term" value="F:single-stranded DNA helicase activity"/>
    <property type="evidence" value="ECO:0007669"/>
    <property type="project" value="TreeGrafter"/>
</dbReference>
<dbReference type="OrthoDB" id="2015372at2759"/>
<proteinExistence type="predicted"/>
<dbReference type="InterPro" id="IPR027417">
    <property type="entry name" value="P-loop_NTPase"/>
</dbReference>
<gene>
    <name evidence="3" type="primary">LOC117559795</name>
</gene>
<evidence type="ECO:0000259" key="1">
    <source>
        <dbReference type="Pfam" id="PF17855"/>
    </source>
</evidence>
<feature type="domain" description="MCM AAA-lid" evidence="1">
    <location>
        <begin position="117"/>
        <end position="187"/>
    </location>
</feature>
<dbReference type="InterPro" id="IPR031327">
    <property type="entry name" value="MCM"/>
</dbReference>
<dbReference type="AlphaFoldDB" id="A0A6P8WXH8"/>
<reference evidence="3" key="1">
    <citation type="submission" date="2025-08" db="UniProtKB">
        <authorList>
            <consortium name="RefSeq"/>
        </authorList>
    </citation>
    <scope>IDENTIFICATION</scope>
</reference>
<dbReference type="InterPro" id="IPR041562">
    <property type="entry name" value="MCM_lid"/>
</dbReference>
<dbReference type="GO" id="GO:0000727">
    <property type="term" value="P:double-strand break repair via break-induced replication"/>
    <property type="evidence" value="ECO:0007669"/>
    <property type="project" value="TreeGrafter"/>
</dbReference>